<dbReference type="Proteomes" id="UP000473699">
    <property type="component" value="Unassembled WGS sequence"/>
</dbReference>
<protein>
    <submittedName>
        <fullName evidence="2">Uncharacterized protein</fullName>
    </submittedName>
</protein>
<keyword evidence="3" id="KW-1185">Reference proteome</keyword>
<feature type="transmembrane region" description="Helical" evidence="1">
    <location>
        <begin position="57"/>
        <end position="76"/>
    </location>
</feature>
<keyword evidence="1" id="KW-0472">Membrane</keyword>
<name>A0A6L5YEN5_9BACT</name>
<gene>
    <name evidence="2" type="ORF">FYJ74_10670</name>
</gene>
<evidence type="ECO:0000313" key="2">
    <source>
        <dbReference type="EMBL" id="MST56488.1"/>
    </source>
</evidence>
<evidence type="ECO:0000256" key="1">
    <source>
        <dbReference type="SAM" id="Phobius"/>
    </source>
</evidence>
<sequence>MGTTAATAKIEETGMNDKTRSDRKERFQAFLKNGFELCRGGLFLACVLDASSFRNKLGLFSFIGMIFFGSLMKWPFPGHFLTPRKAEAKAWDIEQLAKFTVFFMLACLAAKAVYDFHVSRERDCGEAGIHVVYAPKVSFVDKSGRVVDSYSIKKEFFIPAFVK</sequence>
<evidence type="ECO:0000313" key="3">
    <source>
        <dbReference type="Proteomes" id="UP000473699"/>
    </source>
</evidence>
<dbReference type="AlphaFoldDB" id="A0A6L5YEN5"/>
<reference evidence="2 3" key="1">
    <citation type="submission" date="2019-08" db="EMBL/GenBank/DDBJ databases">
        <title>In-depth cultivation of the pig gut microbiome towards novel bacterial diversity and tailored functional studies.</title>
        <authorList>
            <person name="Wylensek D."/>
            <person name="Hitch T.C.A."/>
            <person name="Clavel T."/>
        </authorList>
    </citation>
    <scope>NUCLEOTIDE SEQUENCE [LARGE SCALE GENOMIC DNA]</scope>
    <source>
        <strain evidence="2 3">SM-530-WT-4B</strain>
    </source>
</reference>
<accession>A0A6L5YEN5</accession>
<keyword evidence="1" id="KW-0812">Transmembrane</keyword>
<dbReference type="EMBL" id="VUNH01000012">
    <property type="protein sequence ID" value="MST56488.1"/>
    <property type="molecule type" value="Genomic_DNA"/>
</dbReference>
<comment type="caution">
    <text evidence="2">The sequence shown here is derived from an EMBL/GenBank/DDBJ whole genome shotgun (WGS) entry which is preliminary data.</text>
</comment>
<organism evidence="2 3">
    <name type="scientific">Pyramidobacter porci</name>
    <dbReference type="NCBI Taxonomy" id="2605789"/>
    <lineage>
        <taxon>Bacteria</taxon>
        <taxon>Thermotogati</taxon>
        <taxon>Synergistota</taxon>
        <taxon>Synergistia</taxon>
        <taxon>Synergistales</taxon>
        <taxon>Dethiosulfovibrionaceae</taxon>
        <taxon>Pyramidobacter</taxon>
    </lineage>
</organism>
<dbReference type="RefSeq" id="WP_154529561.1">
    <property type="nucleotide sequence ID" value="NZ_JAXDZJ010000227.1"/>
</dbReference>
<proteinExistence type="predicted"/>
<keyword evidence="1" id="KW-1133">Transmembrane helix</keyword>